<accession>B0JVK1</accession>
<evidence type="ECO:0000259" key="2">
    <source>
        <dbReference type="Pfam" id="PF13304"/>
    </source>
</evidence>
<evidence type="ECO:0000313" key="4">
    <source>
        <dbReference type="Proteomes" id="UP000001510"/>
    </source>
</evidence>
<sequence>MIRVLRELLSIYDTSVLDEKSAWLLGYFTFFWAFFLDFIESKPFSYRHFRLFQQALIIEEIDNGVHPSRADNLVKQIREIALERKLRVLITSHNPALLDAVSSHAKLITQIKN</sequence>
<dbReference type="SUPFAM" id="SSF52540">
    <property type="entry name" value="P-loop containing nucleoside triphosphate hydrolases"/>
    <property type="match status" value="1"/>
</dbReference>
<dbReference type="GO" id="GO:0005524">
    <property type="term" value="F:ATP binding"/>
    <property type="evidence" value="ECO:0007669"/>
    <property type="project" value="InterPro"/>
</dbReference>
<organism evidence="3 4">
    <name type="scientific">Microcystis aeruginosa (strain NIES-843 / IAM M-2473)</name>
    <dbReference type="NCBI Taxonomy" id="449447"/>
    <lineage>
        <taxon>Bacteria</taxon>
        <taxon>Bacillati</taxon>
        <taxon>Cyanobacteriota</taxon>
        <taxon>Cyanophyceae</taxon>
        <taxon>Oscillatoriophycideae</taxon>
        <taxon>Chroococcales</taxon>
        <taxon>Microcystaceae</taxon>
        <taxon>Microcystis</taxon>
    </lineage>
</organism>
<keyword evidence="1" id="KW-1133">Transmembrane helix</keyword>
<proteinExistence type="predicted"/>
<dbReference type="STRING" id="449447.MAE_47720"/>
<dbReference type="GO" id="GO:0016887">
    <property type="term" value="F:ATP hydrolysis activity"/>
    <property type="evidence" value="ECO:0007669"/>
    <property type="project" value="InterPro"/>
</dbReference>
<dbReference type="EMBL" id="AP009552">
    <property type="protein sequence ID" value="BAG04594.1"/>
    <property type="molecule type" value="Genomic_DNA"/>
</dbReference>
<name>B0JVK1_MICAN</name>
<keyword evidence="1" id="KW-0472">Membrane</keyword>
<dbReference type="BioCyc" id="MAER449447:MAE_RS20725-MONOMER"/>
<dbReference type="InterPro" id="IPR003959">
    <property type="entry name" value="ATPase_AAA_core"/>
</dbReference>
<keyword evidence="1" id="KW-0812">Transmembrane</keyword>
<dbReference type="Pfam" id="PF13304">
    <property type="entry name" value="AAA_21"/>
    <property type="match status" value="1"/>
</dbReference>
<evidence type="ECO:0000256" key="1">
    <source>
        <dbReference type="SAM" id="Phobius"/>
    </source>
</evidence>
<reference evidence="3 4" key="1">
    <citation type="journal article" date="2007" name="DNA Res.">
        <title>Complete genomic structure of the bloom-forming toxic cyanobacterium Microcystis aeruginosa NIES-843.</title>
        <authorList>
            <person name="Kaneko T."/>
            <person name="Nakajima N."/>
            <person name="Okamoto S."/>
            <person name="Suzuki I."/>
            <person name="Tanabe Y."/>
            <person name="Tamaoki M."/>
            <person name="Nakamura Y."/>
            <person name="Kasai F."/>
            <person name="Watanabe A."/>
            <person name="Kawashima K."/>
            <person name="Kishida Y."/>
            <person name="Ono A."/>
            <person name="Shimizu Y."/>
            <person name="Takahashi C."/>
            <person name="Minami C."/>
            <person name="Fujishiro T."/>
            <person name="Kohara M."/>
            <person name="Katoh M."/>
            <person name="Nakazaki N."/>
            <person name="Nakayama S."/>
            <person name="Yamada M."/>
            <person name="Tabata S."/>
            <person name="Watanabe M.M."/>
        </authorList>
    </citation>
    <scope>NUCLEOTIDE SEQUENCE [LARGE SCALE GENOMIC DNA]</scope>
    <source>
        <strain evidence="4">NIES-843 / IAM M-247</strain>
    </source>
</reference>
<dbReference type="KEGG" id="mar:MAE_47720"/>
<keyword evidence="4" id="KW-1185">Reference proteome</keyword>
<gene>
    <name evidence="3" type="ordered locus">MAE_47720</name>
</gene>
<dbReference type="AlphaFoldDB" id="B0JVK1"/>
<dbReference type="eggNOG" id="COG4637">
    <property type="taxonomic scope" value="Bacteria"/>
</dbReference>
<feature type="domain" description="ATPase AAA-type core" evidence="2">
    <location>
        <begin position="45"/>
        <end position="99"/>
    </location>
</feature>
<evidence type="ECO:0000313" key="3">
    <source>
        <dbReference type="EMBL" id="BAG04594.1"/>
    </source>
</evidence>
<dbReference type="Proteomes" id="UP000001510">
    <property type="component" value="Chromosome"/>
</dbReference>
<dbReference type="InterPro" id="IPR027417">
    <property type="entry name" value="P-loop_NTPase"/>
</dbReference>
<feature type="transmembrane region" description="Helical" evidence="1">
    <location>
        <begin position="20"/>
        <end position="39"/>
    </location>
</feature>
<dbReference type="Gene3D" id="3.40.50.300">
    <property type="entry name" value="P-loop containing nucleotide triphosphate hydrolases"/>
    <property type="match status" value="1"/>
</dbReference>
<protein>
    <submittedName>
        <fullName evidence="3">ATPase-like protein</fullName>
    </submittedName>
</protein>
<dbReference type="PaxDb" id="449447-MAE_47720"/>
<dbReference type="HOGENOM" id="CLU_2130594_0_0_3"/>
<dbReference type="EnsemblBacteria" id="BAG04594">
    <property type="protein sequence ID" value="BAG04594"/>
    <property type="gene ID" value="MAE_47720"/>
</dbReference>